<evidence type="ECO:0000313" key="6">
    <source>
        <dbReference type="Proteomes" id="UP000675920"/>
    </source>
</evidence>
<name>A0A8B6X5G8_9BURK</name>
<dbReference type="Gene3D" id="1.10.10.10">
    <property type="entry name" value="Winged helix-like DNA-binding domain superfamily/Winged helix DNA-binding domain"/>
    <property type="match status" value="1"/>
</dbReference>
<dbReference type="InterPro" id="IPR050389">
    <property type="entry name" value="LysR-type_TF"/>
</dbReference>
<sequence>MRLGHFDLNLFVTLDALLDTRSITRAAERLHIGASATSSALGRLREHFGDELLVQVGRRMELTPLAQSLREPVRDVILRSHATLASGKRFDPATARRRFVFNASDYATTVLLTPLVQALEAEAPGIVVDIVGLGDSSVERLERGDVDFAIYPERNASPDHPRLQLMEETYSCVVWTGHHLKGGQMDFDHYMRARHVAAQFGDQRVATFESWFMATHGVQRNVVVTASSFNALPLLVVGTQRIATMHTRLARMYARLLPIRVLPAPFEMPVLKLVLQWNRLLDHAPDHCWLRERILAVAEQVV</sequence>
<keyword evidence="6" id="KW-1185">Reference proteome</keyword>
<evidence type="ECO:0000256" key="4">
    <source>
        <dbReference type="ARBA" id="ARBA00023163"/>
    </source>
</evidence>
<reference evidence="7" key="2">
    <citation type="journal article" date="2008" name="Microbiology">
        <title>Structure and function of the LysR-type transcriptional regulator (LTTR) family proteins.</title>
        <authorList>
            <person name="Maddocks S.E."/>
            <person name="Oyston P.C.F."/>
        </authorList>
    </citation>
    <scope>NUCLEOTIDE SEQUENCE</scope>
</reference>
<dbReference type="InterPro" id="IPR036388">
    <property type="entry name" value="WH-like_DNA-bd_sf"/>
</dbReference>
<dbReference type="SUPFAM" id="SSF46785">
    <property type="entry name" value="Winged helix' DNA-binding domain"/>
    <property type="match status" value="1"/>
</dbReference>
<proteinExistence type="inferred from homology"/>
<evidence type="ECO:0000256" key="1">
    <source>
        <dbReference type="ARBA" id="ARBA00009437"/>
    </source>
</evidence>
<dbReference type="Pfam" id="PF03466">
    <property type="entry name" value="LysR_substrate"/>
    <property type="match status" value="1"/>
</dbReference>
<dbReference type="Proteomes" id="UP000675920">
    <property type="component" value="Unplaced"/>
</dbReference>
<dbReference type="Gene3D" id="3.40.190.10">
    <property type="entry name" value="Periplasmic binding protein-like II"/>
    <property type="match status" value="2"/>
</dbReference>
<dbReference type="InterPro" id="IPR000847">
    <property type="entry name" value="LysR_HTH_N"/>
</dbReference>
<dbReference type="RefSeq" id="WP_028311749.1">
    <property type="nucleotide sequence ID" value="NZ_AXWS01000013.1"/>
</dbReference>
<organism evidence="6 7">
    <name type="scientific">Derxia gummosa DSM 723</name>
    <dbReference type="NCBI Taxonomy" id="1121388"/>
    <lineage>
        <taxon>Bacteria</taxon>
        <taxon>Pseudomonadati</taxon>
        <taxon>Pseudomonadota</taxon>
        <taxon>Betaproteobacteria</taxon>
        <taxon>Burkholderiales</taxon>
        <taxon>Alcaligenaceae</taxon>
        <taxon>Derxia</taxon>
    </lineage>
</organism>
<dbReference type="GO" id="GO:0003677">
    <property type="term" value="F:DNA binding"/>
    <property type="evidence" value="ECO:0007669"/>
    <property type="project" value="UniProtKB-KW"/>
</dbReference>
<keyword evidence="3" id="KW-0238">DNA-binding</keyword>
<dbReference type="PANTHER" id="PTHR30118:SF6">
    <property type="entry name" value="HTH-TYPE TRANSCRIPTIONAL REGULATOR LEUO"/>
    <property type="match status" value="1"/>
</dbReference>
<accession>A0A8B6X5G8</accession>
<comment type="similarity">
    <text evidence="1">Belongs to the LysR transcriptional regulatory family.</text>
</comment>
<dbReference type="GO" id="GO:0003700">
    <property type="term" value="F:DNA-binding transcription factor activity"/>
    <property type="evidence" value="ECO:0007669"/>
    <property type="project" value="InterPro"/>
</dbReference>
<evidence type="ECO:0000259" key="5">
    <source>
        <dbReference type="PROSITE" id="PS50931"/>
    </source>
</evidence>
<reference evidence="7" key="1">
    <citation type="journal article" date="1993" name="Annu. Rev. Microbiol.">
        <title>Molecular biology of the LysR family of transcriptional regulators.</title>
        <authorList>
            <person name="Schell M.A."/>
        </authorList>
    </citation>
    <scope>NUCLEOTIDE SEQUENCE</scope>
</reference>
<dbReference type="PANTHER" id="PTHR30118">
    <property type="entry name" value="HTH-TYPE TRANSCRIPTIONAL REGULATOR LEUO-RELATED"/>
    <property type="match status" value="1"/>
</dbReference>
<dbReference type="InterPro" id="IPR036390">
    <property type="entry name" value="WH_DNA-bd_sf"/>
</dbReference>
<keyword evidence="2" id="KW-0805">Transcription regulation</keyword>
<dbReference type="OrthoDB" id="5495633at2"/>
<dbReference type="PROSITE" id="PS50931">
    <property type="entry name" value="HTH_LYSR"/>
    <property type="match status" value="1"/>
</dbReference>
<dbReference type="Pfam" id="PF00126">
    <property type="entry name" value="HTH_1"/>
    <property type="match status" value="1"/>
</dbReference>
<evidence type="ECO:0000256" key="3">
    <source>
        <dbReference type="ARBA" id="ARBA00023125"/>
    </source>
</evidence>
<dbReference type="InterPro" id="IPR005119">
    <property type="entry name" value="LysR_subst-bd"/>
</dbReference>
<evidence type="ECO:0000256" key="2">
    <source>
        <dbReference type="ARBA" id="ARBA00023015"/>
    </source>
</evidence>
<evidence type="ECO:0000313" key="7">
    <source>
        <dbReference type="RefSeq" id="WP_028311749.1"/>
    </source>
</evidence>
<dbReference type="AlphaFoldDB" id="A0A8B6X5G8"/>
<feature type="domain" description="HTH lysR-type" evidence="5">
    <location>
        <begin position="6"/>
        <end position="63"/>
    </location>
</feature>
<dbReference type="SUPFAM" id="SSF53850">
    <property type="entry name" value="Periplasmic binding protein-like II"/>
    <property type="match status" value="1"/>
</dbReference>
<reference evidence="7" key="3">
    <citation type="submission" date="2025-08" db="UniProtKB">
        <authorList>
            <consortium name="RefSeq"/>
        </authorList>
    </citation>
    <scope>IDENTIFICATION</scope>
</reference>
<protein>
    <submittedName>
        <fullName evidence="7">LysR family transcriptional regulator</fullName>
    </submittedName>
</protein>
<keyword evidence="4" id="KW-0804">Transcription</keyword>